<keyword evidence="1 5" id="KW-0479">Metal-binding</keyword>
<evidence type="ECO:0000256" key="5">
    <source>
        <dbReference type="PIRSR" id="PIRSR623088-3"/>
    </source>
</evidence>
<feature type="binding site" evidence="4">
    <location>
        <position position="445"/>
    </location>
    <ligand>
        <name>AMP</name>
        <dbReference type="ChEBI" id="CHEBI:456215"/>
    </ligand>
</feature>
<evidence type="ECO:0000259" key="7">
    <source>
        <dbReference type="PROSITE" id="PS51845"/>
    </source>
</evidence>
<comment type="similarity">
    <text evidence="6">Belongs to the cyclic nucleotide phosphodiesterase family.</text>
</comment>
<name>A0AAW2ZN01_9EUKA</name>
<keyword evidence="2 6" id="KW-0378">Hydrolase</keyword>
<proteinExistence type="inferred from homology"/>
<dbReference type="Pfam" id="PF00233">
    <property type="entry name" value="PDEase_I"/>
    <property type="match status" value="1"/>
</dbReference>
<organism evidence="8 9">
    <name type="scientific">Acrasis kona</name>
    <dbReference type="NCBI Taxonomy" id="1008807"/>
    <lineage>
        <taxon>Eukaryota</taxon>
        <taxon>Discoba</taxon>
        <taxon>Heterolobosea</taxon>
        <taxon>Tetramitia</taxon>
        <taxon>Eutetramitia</taxon>
        <taxon>Acrasidae</taxon>
        <taxon>Acrasis</taxon>
    </lineage>
</organism>
<evidence type="ECO:0000256" key="1">
    <source>
        <dbReference type="ARBA" id="ARBA00022723"/>
    </source>
</evidence>
<dbReference type="InterPro" id="IPR002073">
    <property type="entry name" value="PDEase_catalytic_dom"/>
</dbReference>
<keyword evidence="9" id="KW-1185">Reference proteome</keyword>
<feature type="binding site" evidence="5">
    <location>
        <position position="445"/>
    </location>
    <ligand>
        <name>Zn(2+)</name>
        <dbReference type="ChEBI" id="CHEBI:29105"/>
        <label>2</label>
    </ligand>
</feature>
<dbReference type="Gene3D" id="1.10.1300.10">
    <property type="entry name" value="3'5'-cyclic nucleotide phosphodiesterase, catalytic domain"/>
    <property type="match status" value="1"/>
</dbReference>
<feature type="binding site" evidence="5">
    <location>
        <position position="566"/>
    </location>
    <ligand>
        <name>Zn(2+)</name>
        <dbReference type="ChEBI" id="CHEBI:29105"/>
        <label>1</label>
    </ligand>
</feature>
<comment type="cofactor">
    <cofactor evidence="6">
        <name>a divalent metal cation</name>
        <dbReference type="ChEBI" id="CHEBI:60240"/>
    </cofactor>
    <text evidence="6">Binds 2 divalent metal cations per subunit. Site 1 may preferentially bind zinc ions, while site 2 has a preference for magnesium and/or manganese ions.</text>
</comment>
<dbReference type="PANTHER" id="PTHR11347">
    <property type="entry name" value="CYCLIC NUCLEOTIDE PHOSPHODIESTERASE"/>
    <property type="match status" value="1"/>
</dbReference>
<feature type="domain" description="PDEase" evidence="7">
    <location>
        <begin position="324"/>
        <end position="660"/>
    </location>
</feature>
<comment type="caution">
    <text evidence="8">The sequence shown here is derived from an EMBL/GenBank/DDBJ whole genome shotgun (WGS) entry which is preliminary data.</text>
</comment>
<feature type="binding site" evidence="4">
    <location>
        <position position="617"/>
    </location>
    <ligand>
        <name>AMP</name>
        <dbReference type="ChEBI" id="CHEBI:456215"/>
    </ligand>
</feature>
<dbReference type="PROSITE" id="PS00126">
    <property type="entry name" value="PDEASE_I_1"/>
    <property type="match status" value="1"/>
</dbReference>
<dbReference type="GO" id="GO:0007165">
    <property type="term" value="P:signal transduction"/>
    <property type="evidence" value="ECO:0007669"/>
    <property type="project" value="InterPro"/>
</dbReference>
<evidence type="ECO:0000313" key="8">
    <source>
        <dbReference type="EMBL" id="KAL0491216.1"/>
    </source>
</evidence>
<dbReference type="SUPFAM" id="SSF109604">
    <property type="entry name" value="HD-domain/PDEase-like"/>
    <property type="match status" value="1"/>
</dbReference>
<feature type="active site" description="Proton donor" evidence="3">
    <location>
        <position position="404"/>
    </location>
</feature>
<evidence type="ECO:0000256" key="6">
    <source>
        <dbReference type="RuleBase" id="RU363067"/>
    </source>
</evidence>
<gene>
    <name evidence="8" type="ORF">AKO1_009929</name>
</gene>
<dbReference type="InterPro" id="IPR036971">
    <property type="entry name" value="PDEase_catalytic_dom_sf"/>
</dbReference>
<feature type="binding site" evidence="4">
    <location>
        <position position="566"/>
    </location>
    <ligand>
        <name>AMP</name>
        <dbReference type="ChEBI" id="CHEBI:456215"/>
    </ligand>
</feature>
<feature type="binding site" evidence="5">
    <location>
        <position position="408"/>
    </location>
    <ligand>
        <name>Zn(2+)</name>
        <dbReference type="ChEBI" id="CHEBI:29105"/>
        <label>1</label>
    </ligand>
</feature>
<dbReference type="EMBL" id="JAOPGA020001779">
    <property type="protein sequence ID" value="KAL0491216.1"/>
    <property type="molecule type" value="Genomic_DNA"/>
</dbReference>
<dbReference type="PRINTS" id="PR00387">
    <property type="entry name" value="PDIESTERASE1"/>
</dbReference>
<feature type="binding site" evidence="5">
    <location>
        <position position="444"/>
    </location>
    <ligand>
        <name>Zn(2+)</name>
        <dbReference type="ChEBI" id="CHEBI:29105"/>
        <label>1</label>
    </ligand>
</feature>
<evidence type="ECO:0000313" key="9">
    <source>
        <dbReference type="Proteomes" id="UP001431209"/>
    </source>
</evidence>
<dbReference type="EC" id="3.1.4.-" evidence="6"/>
<feature type="binding site" evidence="5">
    <location>
        <position position="445"/>
    </location>
    <ligand>
        <name>Zn(2+)</name>
        <dbReference type="ChEBI" id="CHEBI:29105"/>
        <label>1</label>
    </ligand>
</feature>
<dbReference type="InterPro" id="IPR023174">
    <property type="entry name" value="PDEase_CS"/>
</dbReference>
<dbReference type="InterPro" id="IPR023088">
    <property type="entry name" value="PDEase"/>
</dbReference>
<evidence type="ECO:0000256" key="4">
    <source>
        <dbReference type="PIRSR" id="PIRSR623088-2"/>
    </source>
</evidence>
<dbReference type="PROSITE" id="PS51845">
    <property type="entry name" value="PDEASE_I_2"/>
    <property type="match status" value="1"/>
</dbReference>
<dbReference type="GO" id="GO:0046872">
    <property type="term" value="F:metal ion binding"/>
    <property type="evidence" value="ECO:0007669"/>
    <property type="project" value="UniProtKB-KW"/>
</dbReference>
<evidence type="ECO:0000256" key="2">
    <source>
        <dbReference type="ARBA" id="ARBA00022801"/>
    </source>
</evidence>
<evidence type="ECO:0000256" key="3">
    <source>
        <dbReference type="PIRSR" id="PIRSR623088-1"/>
    </source>
</evidence>
<reference evidence="8 9" key="1">
    <citation type="submission" date="2024-03" db="EMBL/GenBank/DDBJ databases">
        <title>The Acrasis kona genome and developmental transcriptomes reveal deep origins of eukaryotic multicellular pathways.</title>
        <authorList>
            <person name="Sheikh S."/>
            <person name="Fu C.-J."/>
            <person name="Brown M.W."/>
            <person name="Baldauf S.L."/>
        </authorList>
    </citation>
    <scope>NUCLEOTIDE SEQUENCE [LARGE SCALE GENOMIC DNA]</scope>
    <source>
        <strain evidence="8 9">ATCC MYA-3509</strain>
    </source>
</reference>
<dbReference type="Proteomes" id="UP001431209">
    <property type="component" value="Unassembled WGS sequence"/>
</dbReference>
<accession>A0AAW2ZN01</accession>
<dbReference type="GO" id="GO:0004114">
    <property type="term" value="F:3',5'-cyclic-nucleotide phosphodiesterase activity"/>
    <property type="evidence" value="ECO:0007669"/>
    <property type="project" value="InterPro"/>
</dbReference>
<dbReference type="AlphaFoldDB" id="A0AAW2ZN01"/>
<protein>
    <recommendedName>
        <fullName evidence="6">Phosphodiesterase</fullName>
        <ecNumber evidence="6">3.1.4.-</ecNumber>
    </recommendedName>
</protein>
<sequence>MLDIIAQNDDNKISDSPIEDIWDDYYQAFRTEIFYPSNALDSLISVSHLYDSDSSVLVTFILRLPNERRDYRKLSFVLTAQHNHNSVLNMITNSMLESYQSILFNTQKTTKPTEKINVHPKRNSCIQQPQSYTSYINNRVLAPANGERFDHSRYSHRTDELMTDIESDDGSDDDDEIATPLAAESNKSLWSLSSFTSSNSASRTISQNTPLMQAITELDSVASTLESNKKTKKQAKKVRNAINVLSNNSTNLLSVPDTDTIVNTQMKHKSAQRYLDDEVSEFLRQSFTKAPENIVKIPGVKGRPTLKAVATMIRAGTMMRKMITTNSAENYVEDEVTLKHLRSLHQWDFDVFKLSQLTKGRPLYSVVYHMFLKYKLFENLPISRSKFHKFMKELEENYGSNPYHNSTHAADVVHGTVYMMELCKISMYCTPEEILGVILGAACHDFRHPGLTNFFLIKTNDKLSIRYNDKSILESFHLTSTFKLLKNNSCNVLGDLTEEQYRNVRSLMCDLVLATDLAEHQQSLSAFKATFDLKFKDEKIKNDLALIYGTRPDRIMVLKICIKMADVGNAAKPLPLHLTWVKRIMTEFVNMGDREKELGVPISPFCNREAMNVGKCQLGFADFIVMPMFTLFSEYFPEATKCIDIIKGIRSFWLDHPDITEIMYIDELINEQFDEEQDDSIYHNGNISVVRSPTTIAVPVNFE</sequence>
<feature type="binding site" evidence="4">
    <location>
        <begin position="404"/>
        <end position="408"/>
    </location>
    <ligand>
        <name>AMP</name>
        <dbReference type="ChEBI" id="CHEBI:456215"/>
    </ligand>
</feature>